<dbReference type="InterPro" id="IPR050300">
    <property type="entry name" value="GDXG_lipolytic_enzyme"/>
</dbReference>
<evidence type="ECO:0000313" key="4">
    <source>
        <dbReference type="Proteomes" id="UP001183629"/>
    </source>
</evidence>
<comment type="caution">
    <text evidence="3">The sequence shown here is derived from an EMBL/GenBank/DDBJ whole genome shotgun (WGS) entry which is preliminary data.</text>
</comment>
<dbReference type="SUPFAM" id="SSF53474">
    <property type="entry name" value="alpha/beta-Hydrolases"/>
    <property type="match status" value="1"/>
</dbReference>
<organism evidence="3 4">
    <name type="scientific">Catenuloplanes niger</name>
    <dbReference type="NCBI Taxonomy" id="587534"/>
    <lineage>
        <taxon>Bacteria</taxon>
        <taxon>Bacillati</taxon>
        <taxon>Actinomycetota</taxon>
        <taxon>Actinomycetes</taxon>
        <taxon>Micromonosporales</taxon>
        <taxon>Micromonosporaceae</taxon>
        <taxon>Catenuloplanes</taxon>
    </lineage>
</organism>
<dbReference type="InterPro" id="IPR029058">
    <property type="entry name" value="AB_hydrolase_fold"/>
</dbReference>
<dbReference type="EMBL" id="JAVDYC010000001">
    <property type="protein sequence ID" value="MDR7320746.1"/>
    <property type="molecule type" value="Genomic_DNA"/>
</dbReference>
<evidence type="ECO:0000256" key="1">
    <source>
        <dbReference type="ARBA" id="ARBA00022801"/>
    </source>
</evidence>
<dbReference type="InterPro" id="IPR013094">
    <property type="entry name" value="AB_hydrolase_3"/>
</dbReference>
<dbReference type="Pfam" id="PF07859">
    <property type="entry name" value="Abhydrolase_3"/>
    <property type="match status" value="1"/>
</dbReference>
<feature type="domain" description="Alpha/beta hydrolase fold-3" evidence="2">
    <location>
        <begin position="85"/>
        <end position="291"/>
    </location>
</feature>
<dbReference type="Proteomes" id="UP001183629">
    <property type="component" value="Unassembled WGS sequence"/>
</dbReference>
<keyword evidence="1" id="KW-0378">Hydrolase</keyword>
<dbReference type="AlphaFoldDB" id="A0AAE3ZK81"/>
<dbReference type="GO" id="GO:0016787">
    <property type="term" value="F:hydrolase activity"/>
    <property type="evidence" value="ECO:0007669"/>
    <property type="project" value="UniProtKB-KW"/>
</dbReference>
<reference evidence="3 4" key="1">
    <citation type="submission" date="2023-07" db="EMBL/GenBank/DDBJ databases">
        <title>Sequencing the genomes of 1000 actinobacteria strains.</title>
        <authorList>
            <person name="Klenk H.-P."/>
        </authorList>
    </citation>
    <scope>NUCLEOTIDE SEQUENCE [LARGE SCALE GENOMIC DNA]</scope>
    <source>
        <strain evidence="3 4">DSM 44711</strain>
    </source>
</reference>
<evidence type="ECO:0000259" key="2">
    <source>
        <dbReference type="Pfam" id="PF07859"/>
    </source>
</evidence>
<dbReference type="Gene3D" id="3.40.50.1820">
    <property type="entry name" value="alpha/beta hydrolase"/>
    <property type="match status" value="1"/>
</dbReference>
<evidence type="ECO:0000313" key="3">
    <source>
        <dbReference type="EMBL" id="MDR7320746.1"/>
    </source>
</evidence>
<accession>A0AAE3ZK81</accession>
<dbReference type="RefSeq" id="WP_310409381.1">
    <property type="nucleotide sequence ID" value="NZ_JAVDYC010000001.1"/>
</dbReference>
<proteinExistence type="predicted"/>
<protein>
    <submittedName>
        <fullName evidence="3">Acetyl esterase/lipase</fullName>
    </submittedName>
</protein>
<keyword evidence="4" id="KW-1185">Reference proteome</keyword>
<sequence length="315" mass="33229">MPYTIDPDFAPVLPAPDLAAARTPAPARDVTTLRTSMNQAVAHTLAANAVPADVTRTDHHATAADGTTILLRWYAKDGAAPGSAVLFLHGGGMISGSVDAFDTTVARYVSASGVPMLSAEYRLAPEHPYPAPLEDACTALTWLHEHAGDLGVDPNRIAVLGESAGGGLAATLAVLARDRGGPAIARQILIQAMLDDRATIPDDHLPPYVIWSHQDHATVWQAYLGDLAESPDLPATAAAARLTDPAGLPPAYLEIGQLDILRDENIAYATLLGRAGIDVELHVHPGVPHGFDQILPHSDIARRATADRVRVLRSV</sequence>
<dbReference type="PANTHER" id="PTHR48081">
    <property type="entry name" value="AB HYDROLASE SUPERFAMILY PROTEIN C4A8.06C"/>
    <property type="match status" value="1"/>
</dbReference>
<dbReference type="PANTHER" id="PTHR48081:SF8">
    <property type="entry name" value="ALPHA_BETA HYDROLASE FOLD-3 DOMAIN-CONTAINING PROTEIN-RELATED"/>
    <property type="match status" value="1"/>
</dbReference>
<gene>
    <name evidence="3" type="ORF">J2S44_000996</name>
</gene>
<name>A0AAE3ZK81_9ACTN</name>